<dbReference type="AlphaFoldDB" id="A0A9D4KLD2"/>
<feature type="region of interest" description="Disordered" evidence="1">
    <location>
        <begin position="117"/>
        <end position="142"/>
    </location>
</feature>
<name>A0A9D4KLD2_DREPO</name>
<feature type="compositionally biased region" description="Basic and acidic residues" evidence="1">
    <location>
        <begin position="118"/>
        <end position="131"/>
    </location>
</feature>
<dbReference type="EMBL" id="JAIWYP010000004">
    <property type="protein sequence ID" value="KAH3841594.1"/>
    <property type="molecule type" value="Genomic_DNA"/>
</dbReference>
<evidence type="ECO:0000313" key="3">
    <source>
        <dbReference type="Proteomes" id="UP000828390"/>
    </source>
</evidence>
<organism evidence="2 3">
    <name type="scientific">Dreissena polymorpha</name>
    <name type="common">Zebra mussel</name>
    <name type="synonym">Mytilus polymorpha</name>
    <dbReference type="NCBI Taxonomy" id="45954"/>
    <lineage>
        <taxon>Eukaryota</taxon>
        <taxon>Metazoa</taxon>
        <taxon>Spiralia</taxon>
        <taxon>Lophotrochozoa</taxon>
        <taxon>Mollusca</taxon>
        <taxon>Bivalvia</taxon>
        <taxon>Autobranchia</taxon>
        <taxon>Heteroconchia</taxon>
        <taxon>Euheterodonta</taxon>
        <taxon>Imparidentia</taxon>
        <taxon>Neoheterodontei</taxon>
        <taxon>Myida</taxon>
        <taxon>Dreissenoidea</taxon>
        <taxon>Dreissenidae</taxon>
        <taxon>Dreissena</taxon>
    </lineage>
</organism>
<reference evidence="2" key="2">
    <citation type="submission" date="2020-11" db="EMBL/GenBank/DDBJ databases">
        <authorList>
            <person name="McCartney M.A."/>
            <person name="Auch B."/>
            <person name="Kono T."/>
            <person name="Mallez S."/>
            <person name="Becker A."/>
            <person name="Gohl D.M."/>
            <person name="Silverstein K.A.T."/>
            <person name="Koren S."/>
            <person name="Bechman K.B."/>
            <person name="Herman A."/>
            <person name="Abrahante J.E."/>
            <person name="Garbe J."/>
        </authorList>
    </citation>
    <scope>NUCLEOTIDE SEQUENCE</scope>
    <source>
        <strain evidence="2">Duluth1</strain>
        <tissue evidence="2">Whole animal</tissue>
    </source>
</reference>
<evidence type="ECO:0000256" key="1">
    <source>
        <dbReference type="SAM" id="MobiDB-lite"/>
    </source>
</evidence>
<evidence type="ECO:0000313" key="2">
    <source>
        <dbReference type="EMBL" id="KAH3841594.1"/>
    </source>
</evidence>
<comment type="caution">
    <text evidence="2">The sequence shown here is derived from an EMBL/GenBank/DDBJ whole genome shotgun (WGS) entry which is preliminary data.</text>
</comment>
<proteinExistence type="predicted"/>
<dbReference type="Proteomes" id="UP000828390">
    <property type="component" value="Unassembled WGS sequence"/>
</dbReference>
<keyword evidence="3" id="KW-1185">Reference proteome</keyword>
<accession>A0A9D4KLD2</accession>
<gene>
    <name evidence="2" type="ORF">DPMN_115064</name>
</gene>
<reference evidence="2" key="1">
    <citation type="journal article" date="2019" name="bioRxiv">
        <title>The Genome of the Zebra Mussel, Dreissena polymorpha: A Resource for Invasive Species Research.</title>
        <authorList>
            <person name="McCartney M.A."/>
            <person name="Auch B."/>
            <person name="Kono T."/>
            <person name="Mallez S."/>
            <person name="Zhang Y."/>
            <person name="Obille A."/>
            <person name="Becker A."/>
            <person name="Abrahante J.E."/>
            <person name="Garbe J."/>
            <person name="Badalamenti J.P."/>
            <person name="Herman A."/>
            <person name="Mangelson H."/>
            <person name="Liachko I."/>
            <person name="Sullivan S."/>
            <person name="Sone E.D."/>
            <person name="Koren S."/>
            <person name="Silverstein K.A.T."/>
            <person name="Beckman K.B."/>
            <person name="Gohl D.M."/>
        </authorList>
    </citation>
    <scope>NUCLEOTIDE SEQUENCE</scope>
    <source>
        <strain evidence="2">Duluth1</strain>
        <tissue evidence="2">Whole animal</tissue>
    </source>
</reference>
<protein>
    <submittedName>
        <fullName evidence="2">Uncharacterized protein</fullName>
    </submittedName>
</protein>
<sequence length="142" mass="16506">MFFLCPNFKLGRGIIGTNVRTKFNENRTRNVASLVFTRFLFSQIWKPAPPTGGHVFQRTGITFQLYQHIIKPNILTKLHEYWACYVTSRVFTRINLLTKFHDDRTRNAASRVITTKCRRTDGRETKTDPKSLPEQSGELKTV</sequence>